<comment type="caution">
    <text evidence="1">The sequence shown here is derived from an EMBL/GenBank/DDBJ whole genome shotgun (WGS) entry which is preliminary data.</text>
</comment>
<dbReference type="AlphaFoldDB" id="A0A388TFF3"/>
<name>A0A388TFF3_9BACT</name>
<evidence type="ECO:0000313" key="1">
    <source>
        <dbReference type="EMBL" id="GBR75471.1"/>
    </source>
</evidence>
<gene>
    <name evidence="1" type="ORF">NO2_0145</name>
</gene>
<evidence type="ECO:0000313" key="2">
    <source>
        <dbReference type="Proteomes" id="UP000275925"/>
    </source>
</evidence>
<sequence>MYLKFISNGKDFIDYEAFEACLTEVKKDPWTLIYRRCVKILYS</sequence>
<keyword evidence="2" id="KW-1185">Reference proteome</keyword>
<protein>
    <submittedName>
        <fullName evidence="1">Uncharacterized protein</fullName>
    </submittedName>
</protein>
<proteinExistence type="predicted"/>
<reference evidence="1 2" key="1">
    <citation type="journal article" date="2019" name="ISME J.">
        <title>Genome analyses of uncultured TG2/ZB3 bacteria in 'Margulisbacteria' specifically attached to ectosymbiotic spirochetes of protists in the termite gut.</title>
        <authorList>
            <person name="Utami Y.D."/>
            <person name="Kuwahara H."/>
            <person name="Igai K."/>
            <person name="Murakami T."/>
            <person name="Sugaya K."/>
            <person name="Morikawa T."/>
            <person name="Nagura Y."/>
            <person name="Yuki M."/>
            <person name="Deevong P."/>
            <person name="Inoue T."/>
            <person name="Kihara K."/>
            <person name="Lo N."/>
            <person name="Yamada A."/>
            <person name="Ohkuma M."/>
            <person name="Hongoh Y."/>
        </authorList>
    </citation>
    <scope>NUCLEOTIDE SEQUENCE [LARGE SCALE GENOMIC DNA]</scope>
    <source>
        <strain evidence="1">NkOx7-02</strain>
    </source>
</reference>
<accession>A0A388TFF3</accession>
<dbReference type="EMBL" id="BGZO01000002">
    <property type="protein sequence ID" value="GBR75471.1"/>
    <property type="molecule type" value="Genomic_DNA"/>
</dbReference>
<organism evidence="1 2">
    <name type="scientific">Candidatus Termititenax persephonae</name>
    <dbReference type="NCBI Taxonomy" id="2218525"/>
    <lineage>
        <taxon>Bacteria</taxon>
        <taxon>Bacillati</taxon>
        <taxon>Candidatus Margulisiibacteriota</taxon>
        <taxon>Candidatus Termititenacia</taxon>
        <taxon>Candidatus Termititenacales</taxon>
        <taxon>Candidatus Termititenacaceae</taxon>
        <taxon>Candidatus Termititenax</taxon>
    </lineage>
</organism>
<dbReference type="Proteomes" id="UP000275925">
    <property type="component" value="Unassembled WGS sequence"/>
</dbReference>